<dbReference type="Proteomes" id="UP000199585">
    <property type="component" value="Unassembled WGS sequence"/>
</dbReference>
<feature type="chain" id="PRO_5011440102" description="DUF4148 domain-containing protein" evidence="1">
    <location>
        <begin position="26"/>
        <end position="103"/>
    </location>
</feature>
<organism evidence="2 3">
    <name type="scientific">Loktanella fryxellensis</name>
    <dbReference type="NCBI Taxonomy" id="245187"/>
    <lineage>
        <taxon>Bacteria</taxon>
        <taxon>Pseudomonadati</taxon>
        <taxon>Pseudomonadota</taxon>
        <taxon>Alphaproteobacteria</taxon>
        <taxon>Rhodobacterales</taxon>
        <taxon>Roseobacteraceae</taxon>
        <taxon>Loktanella</taxon>
    </lineage>
</organism>
<gene>
    <name evidence="2" type="ORF">SAMN04488003_10826</name>
</gene>
<reference evidence="2 3" key="1">
    <citation type="submission" date="2016-10" db="EMBL/GenBank/DDBJ databases">
        <authorList>
            <person name="de Groot N.N."/>
        </authorList>
    </citation>
    <scope>NUCLEOTIDE SEQUENCE [LARGE SCALE GENOMIC DNA]</scope>
    <source>
        <strain evidence="2 3">DSM 16213</strain>
    </source>
</reference>
<proteinExistence type="predicted"/>
<name>A0A1H8D8D6_9RHOB</name>
<sequence length="103" mass="10656">MFRPLTAFTAAALTIAALAAGPVTAQTNTLIPMDVADTSAASRADFDANLSALGVRVDAGEQFTASEIEDAKRVMNDQSSASLKASRIENIVNGDGTFMSMGD</sequence>
<dbReference type="RefSeq" id="WP_089901307.1">
    <property type="nucleotide sequence ID" value="NZ_FOCI01000008.1"/>
</dbReference>
<evidence type="ECO:0000313" key="2">
    <source>
        <dbReference type="EMBL" id="SEN02737.1"/>
    </source>
</evidence>
<feature type="signal peptide" evidence="1">
    <location>
        <begin position="1"/>
        <end position="25"/>
    </location>
</feature>
<dbReference type="EMBL" id="FOCI01000008">
    <property type="protein sequence ID" value="SEN02737.1"/>
    <property type="molecule type" value="Genomic_DNA"/>
</dbReference>
<keyword evidence="3" id="KW-1185">Reference proteome</keyword>
<evidence type="ECO:0000313" key="3">
    <source>
        <dbReference type="Proteomes" id="UP000199585"/>
    </source>
</evidence>
<protein>
    <recommendedName>
        <fullName evidence="4">DUF4148 domain-containing protein</fullName>
    </recommendedName>
</protein>
<dbReference type="OrthoDB" id="9960354at2"/>
<evidence type="ECO:0000256" key="1">
    <source>
        <dbReference type="SAM" id="SignalP"/>
    </source>
</evidence>
<accession>A0A1H8D8D6</accession>
<evidence type="ECO:0008006" key="4">
    <source>
        <dbReference type="Google" id="ProtNLM"/>
    </source>
</evidence>
<dbReference type="AlphaFoldDB" id="A0A1H8D8D6"/>
<keyword evidence="1" id="KW-0732">Signal</keyword>